<evidence type="ECO:0000259" key="6">
    <source>
        <dbReference type="Pfam" id="PF04932"/>
    </source>
</evidence>
<gene>
    <name evidence="7" type="ORF">CXL00_10490</name>
</gene>
<feature type="transmembrane region" description="Helical" evidence="5">
    <location>
        <begin position="194"/>
        <end position="210"/>
    </location>
</feature>
<evidence type="ECO:0000313" key="8">
    <source>
        <dbReference type="Proteomes" id="UP000235897"/>
    </source>
</evidence>
<feature type="transmembrane region" description="Helical" evidence="5">
    <location>
        <begin position="94"/>
        <end position="112"/>
    </location>
</feature>
<dbReference type="GO" id="GO:0016020">
    <property type="term" value="C:membrane"/>
    <property type="evidence" value="ECO:0007669"/>
    <property type="project" value="UniProtKB-SubCell"/>
</dbReference>
<dbReference type="Proteomes" id="UP000235897">
    <property type="component" value="Unassembled WGS sequence"/>
</dbReference>
<evidence type="ECO:0000313" key="7">
    <source>
        <dbReference type="EMBL" id="PNG06235.1"/>
    </source>
</evidence>
<dbReference type="PANTHER" id="PTHR37422">
    <property type="entry name" value="TEICHURONIC ACID BIOSYNTHESIS PROTEIN TUAE"/>
    <property type="match status" value="1"/>
</dbReference>
<feature type="transmembrane region" description="Helical" evidence="5">
    <location>
        <begin position="239"/>
        <end position="256"/>
    </location>
</feature>
<feature type="transmembrane region" description="Helical" evidence="5">
    <location>
        <begin position="169"/>
        <end position="187"/>
    </location>
</feature>
<feature type="transmembrane region" description="Helical" evidence="5">
    <location>
        <begin position="119"/>
        <end position="142"/>
    </location>
</feature>
<comment type="subcellular location">
    <subcellularLocation>
        <location evidence="1">Membrane</location>
        <topology evidence="1">Multi-pass membrane protein</topology>
    </subcellularLocation>
</comment>
<feature type="transmembrane region" description="Helical" evidence="5">
    <location>
        <begin position="35"/>
        <end position="54"/>
    </location>
</feature>
<feature type="transmembrane region" description="Helical" evidence="5">
    <location>
        <begin position="316"/>
        <end position="335"/>
    </location>
</feature>
<dbReference type="Pfam" id="PF04932">
    <property type="entry name" value="Wzy_C"/>
    <property type="match status" value="1"/>
</dbReference>
<protein>
    <submittedName>
        <fullName evidence="7">O-antigen ligase domain-containing protein</fullName>
    </submittedName>
</protein>
<proteinExistence type="predicted"/>
<evidence type="ECO:0000256" key="2">
    <source>
        <dbReference type="ARBA" id="ARBA00022692"/>
    </source>
</evidence>
<evidence type="ECO:0000256" key="5">
    <source>
        <dbReference type="SAM" id="Phobius"/>
    </source>
</evidence>
<sequence>MILSASLPVPLRVLIAFGLYLQLAGVCFIPDGSRYATITNIALFAPALIAVAFFRRSWPPFSRKAFVLLVALSGWVAFVAVFNEGSAGTPWRWLRLLLYVGLYVLAIGLVMQSRNLWRFLLMAVVVTAGIFAWLSLIQALLIDDRGFGFRTFRLDSWSGHEMADFENPIVSALYFGVVAIVALCLSLREKGGTRLLSVVAFIGASAYCYFTYSRGVWLGLLAAVMTLLAVSLSARQFRVLLCVVIPLAVLGLFFLGKAGGIDASYRDQIFWQWWSKIDSFWLWGAGAGADPNICIEGIKRCFNQAHSLYLQIFYEYGFPGLVLLLGLMAALMLGGWRYRSEENFASLGLALMVFVIVVSVANYYVIFLRPGVYWIVFWLPVAILMCVGAGRMRSEVQ</sequence>
<evidence type="ECO:0000256" key="4">
    <source>
        <dbReference type="ARBA" id="ARBA00023136"/>
    </source>
</evidence>
<name>A0A2N8SUR4_STUST</name>
<comment type="caution">
    <text evidence="7">The sequence shown here is derived from an EMBL/GenBank/DDBJ whole genome shotgun (WGS) entry which is preliminary data.</text>
</comment>
<dbReference type="EMBL" id="POUW01000003">
    <property type="protein sequence ID" value="PNG06235.1"/>
    <property type="molecule type" value="Genomic_DNA"/>
</dbReference>
<evidence type="ECO:0000256" key="1">
    <source>
        <dbReference type="ARBA" id="ARBA00004141"/>
    </source>
</evidence>
<dbReference type="GO" id="GO:0016874">
    <property type="term" value="F:ligase activity"/>
    <property type="evidence" value="ECO:0007669"/>
    <property type="project" value="UniProtKB-KW"/>
</dbReference>
<feature type="domain" description="O-antigen ligase-related" evidence="6">
    <location>
        <begin position="200"/>
        <end position="325"/>
    </location>
</feature>
<accession>A0A2N8SUR4</accession>
<dbReference type="InterPro" id="IPR007016">
    <property type="entry name" value="O-antigen_ligase-rel_domated"/>
</dbReference>
<evidence type="ECO:0000256" key="3">
    <source>
        <dbReference type="ARBA" id="ARBA00022989"/>
    </source>
</evidence>
<dbReference type="InterPro" id="IPR051533">
    <property type="entry name" value="WaaL-like"/>
</dbReference>
<reference evidence="7 8" key="1">
    <citation type="submission" date="2018-01" db="EMBL/GenBank/DDBJ databases">
        <title>Denitrification phenotypes of diverse strains of Pseudomonas stutzeri.</title>
        <authorList>
            <person name="Milligan D.A."/>
            <person name="Bergaust L."/>
            <person name="Bakken L.R."/>
            <person name="Frostegard A."/>
        </authorList>
    </citation>
    <scope>NUCLEOTIDE SEQUENCE [LARGE SCALE GENOMIC DNA]</scope>
    <source>
        <strain evidence="7 8">28a3</strain>
    </source>
</reference>
<dbReference type="RefSeq" id="WP_021209735.1">
    <property type="nucleotide sequence ID" value="NZ_JAMOIG010000006.1"/>
</dbReference>
<feature type="transmembrane region" description="Helical" evidence="5">
    <location>
        <begin position="9"/>
        <end position="29"/>
    </location>
</feature>
<dbReference type="OrthoDB" id="6189881at2"/>
<keyword evidence="3 5" id="KW-1133">Transmembrane helix</keyword>
<keyword evidence="4 5" id="KW-0472">Membrane</keyword>
<organism evidence="7 8">
    <name type="scientific">Stutzerimonas stutzeri</name>
    <name type="common">Pseudomonas stutzeri</name>
    <dbReference type="NCBI Taxonomy" id="316"/>
    <lineage>
        <taxon>Bacteria</taxon>
        <taxon>Pseudomonadati</taxon>
        <taxon>Pseudomonadota</taxon>
        <taxon>Gammaproteobacteria</taxon>
        <taxon>Pseudomonadales</taxon>
        <taxon>Pseudomonadaceae</taxon>
        <taxon>Stutzerimonas</taxon>
    </lineage>
</organism>
<feature type="transmembrane region" description="Helical" evidence="5">
    <location>
        <begin position="216"/>
        <end position="232"/>
    </location>
</feature>
<feature type="transmembrane region" description="Helical" evidence="5">
    <location>
        <begin position="66"/>
        <end position="82"/>
    </location>
</feature>
<dbReference type="AlphaFoldDB" id="A0A2N8SUR4"/>
<feature type="transmembrane region" description="Helical" evidence="5">
    <location>
        <begin position="347"/>
        <end position="366"/>
    </location>
</feature>
<feature type="transmembrane region" description="Helical" evidence="5">
    <location>
        <begin position="372"/>
        <end position="390"/>
    </location>
</feature>
<dbReference type="PANTHER" id="PTHR37422:SF23">
    <property type="entry name" value="TEICHURONIC ACID BIOSYNTHESIS PROTEIN TUAE"/>
    <property type="match status" value="1"/>
</dbReference>
<keyword evidence="2 5" id="KW-0812">Transmembrane</keyword>
<keyword evidence="7" id="KW-0436">Ligase</keyword>